<name>U4KPQ8_9MOLU</name>
<keyword evidence="1 6" id="KW-0645">Protease</keyword>
<evidence type="ECO:0000259" key="7">
    <source>
        <dbReference type="Pfam" id="PF01432"/>
    </source>
</evidence>
<dbReference type="GO" id="GO:0004222">
    <property type="term" value="F:metalloendopeptidase activity"/>
    <property type="evidence" value="ECO:0007669"/>
    <property type="project" value="UniProtKB-UniRule"/>
</dbReference>
<evidence type="ECO:0000313" key="10">
    <source>
        <dbReference type="Proteomes" id="UP000032737"/>
    </source>
</evidence>
<dbReference type="OrthoDB" id="9766487at2"/>
<dbReference type="GO" id="GO:0046872">
    <property type="term" value="F:metal ion binding"/>
    <property type="evidence" value="ECO:0007669"/>
    <property type="project" value="UniProtKB-UniRule"/>
</dbReference>
<dbReference type="InterPro" id="IPR045090">
    <property type="entry name" value="Pept_M3A_M3B"/>
</dbReference>
<dbReference type="Gene3D" id="1.20.140.70">
    <property type="entry name" value="Oligopeptidase f, N-terminal domain"/>
    <property type="match status" value="1"/>
</dbReference>
<evidence type="ECO:0000256" key="3">
    <source>
        <dbReference type="ARBA" id="ARBA00022801"/>
    </source>
</evidence>
<keyword evidence="3 6" id="KW-0378">Hydrolase</keyword>
<dbReference type="AlphaFoldDB" id="U4KPQ8"/>
<dbReference type="STRING" id="61635.BN85313490"/>
<evidence type="ECO:0000256" key="4">
    <source>
        <dbReference type="ARBA" id="ARBA00022833"/>
    </source>
</evidence>
<dbReference type="CDD" id="cd09608">
    <property type="entry name" value="M3B_PepF"/>
    <property type="match status" value="1"/>
</dbReference>
<dbReference type="HOGENOM" id="CLU_021290_2_0_14"/>
<accession>U4KPQ8</accession>
<dbReference type="InterPro" id="IPR013647">
    <property type="entry name" value="OligopepF_N_dom"/>
</dbReference>
<evidence type="ECO:0000256" key="2">
    <source>
        <dbReference type="ARBA" id="ARBA00022723"/>
    </source>
</evidence>
<dbReference type="SUPFAM" id="SSF55486">
    <property type="entry name" value="Metalloproteases ('zincins'), catalytic domain"/>
    <property type="match status" value="1"/>
</dbReference>
<evidence type="ECO:0000256" key="6">
    <source>
        <dbReference type="RuleBase" id="RU368091"/>
    </source>
</evidence>
<feature type="domain" description="Oligopeptidase F N-terminal" evidence="8">
    <location>
        <begin position="101"/>
        <end position="167"/>
    </location>
</feature>
<dbReference type="GO" id="GO:0006508">
    <property type="term" value="P:proteolysis"/>
    <property type="evidence" value="ECO:0007669"/>
    <property type="project" value="UniProtKB-KW"/>
</dbReference>
<dbReference type="KEGG" id="abra:BN85313490"/>
<dbReference type="NCBIfam" id="TIGR00181">
    <property type="entry name" value="pepF"/>
    <property type="match status" value="1"/>
</dbReference>
<keyword evidence="5 6" id="KW-0482">Metalloprotease</keyword>
<dbReference type="EC" id="3.4.24.-" evidence="6"/>
<reference evidence="9 10" key="1">
    <citation type="journal article" date="2013" name="J. Mol. Microbiol. Biotechnol.">
        <title>Analysis of the Complete Genomes of Acholeplasma brassicae , A. palmae and A. laidlawii and Their Comparison to the Obligate Parasites from ' Candidatus Phytoplasma'.</title>
        <authorList>
            <person name="Kube M."/>
            <person name="Siewert C."/>
            <person name="Migdoll A.M."/>
            <person name="Duduk B."/>
            <person name="Holz S."/>
            <person name="Rabus R."/>
            <person name="Seemuller E."/>
            <person name="Mitrovic J."/>
            <person name="Muller I."/>
            <person name="Buttner C."/>
            <person name="Reinhardt R."/>
        </authorList>
    </citation>
    <scope>NUCLEOTIDE SEQUENCE [LARGE SCALE GENOMIC DNA]</scope>
    <source>
        <strain evidence="10">0502</strain>
    </source>
</reference>
<comment type="cofactor">
    <cofactor evidence="6">
        <name>Zn(2+)</name>
        <dbReference type="ChEBI" id="CHEBI:29105"/>
    </cofactor>
    <text evidence="6">Binds 1 zinc ion.</text>
</comment>
<dbReference type="Pfam" id="PF01432">
    <property type="entry name" value="Peptidase_M3"/>
    <property type="match status" value="1"/>
</dbReference>
<dbReference type="InterPro" id="IPR042088">
    <property type="entry name" value="OligoPept_F_C"/>
</dbReference>
<feature type="domain" description="Peptidase M3A/M3B catalytic" evidence="7">
    <location>
        <begin position="197"/>
        <end position="569"/>
    </location>
</feature>
<dbReference type="GO" id="GO:0006518">
    <property type="term" value="P:peptide metabolic process"/>
    <property type="evidence" value="ECO:0007669"/>
    <property type="project" value="TreeGrafter"/>
</dbReference>
<dbReference type="RefSeq" id="WP_030005230.1">
    <property type="nucleotide sequence ID" value="NC_022549.1"/>
</dbReference>
<proteinExistence type="inferred from homology"/>
<keyword evidence="2 6" id="KW-0479">Metal-binding</keyword>
<dbReference type="PANTHER" id="PTHR11804">
    <property type="entry name" value="PROTEASE M3 THIMET OLIGOPEPTIDASE-RELATED"/>
    <property type="match status" value="1"/>
</dbReference>
<sequence length="587" mass="67500">MNTWDLSIFYNNFDEWQKDLELFESKIEEFSKFKGHLHEFESFKNYILLEEEMIQVLYKVYPYAHLAADLNLKDGETGSKYQAVLLRLSKLNQATSFFSPEVISVGEKTILEFCTRDERLKPYTFPMQKLFKQQAHVLSDDNERLLSNFGPLSSVPTSLYNALSIGDRSDETVKLSDGSSVVINTSNYRSILPILKNADDRRLVFEAAFKRYKENKNAFANVYNLVLQNMAATYKSRGYKSALESRLEGNNIPLSVFHNLKDVAYENTAPVKRYIELRKKHLGLETYHTYDRFLQLTNAEIKYPYEDAKEMFFEAIKSYDPEFVKNEIAALDEGYVDVNPKDGKRTGAYSSGFYGYHPFILLNHDETLDSVFTLAHEAGHSAHTIFSNEAQPMAIADYTIFVAEIASTFNERVLADYILSKATTKEEKIAIIEKEIDGIMATFYRQTLFATYEFLANELVEKGIPVNEQQLSKIMIDLYKHYYDIDITKEDGKQYVWAYIPHLFHTPFYVYQYSTSYAASLKIYSDVKAGKKDAMANYIKMLKLGGSMYPVDEAKVGGADLTNKDTFLAVIDRFNGLIDQLEEILNS</sequence>
<comment type="similarity">
    <text evidence="6">Belongs to the peptidase M3B family.</text>
</comment>
<evidence type="ECO:0000313" key="9">
    <source>
        <dbReference type="EMBL" id="CCV66370.1"/>
    </source>
</evidence>
<protein>
    <recommendedName>
        <fullName evidence="6">Oligopeptidase F</fullName>
        <ecNumber evidence="6">3.4.24.-</ecNumber>
    </recommendedName>
</protein>
<evidence type="ECO:0000259" key="8">
    <source>
        <dbReference type="Pfam" id="PF08439"/>
    </source>
</evidence>
<comment type="function">
    <text evidence="6">Has oligopeptidase activity and degrades a variety of small bioactive peptides.</text>
</comment>
<evidence type="ECO:0000256" key="5">
    <source>
        <dbReference type="ARBA" id="ARBA00023049"/>
    </source>
</evidence>
<keyword evidence="4 6" id="KW-0862">Zinc</keyword>
<dbReference type="Gene3D" id="1.10.1370.20">
    <property type="entry name" value="Oligoendopeptidase f, C-terminal domain"/>
    <property type="match status" value="1"/>
</dbReference>
<gene>
    <name evidence="9" type="primary">pepB</name>
    <name evidence="9" type="ORF">BN85313490</name>
</gene>
<organism evidence="9 10">
    <name type="scientific">Acholeplasma brassicae</name>
    <dbReference type="NCBI Taxonomy" id="61635"/>
    <lineage>
        <taxon>Bacteria</taxon>
        <taxon>Bacillati</taxon>
        <taxon>Mycoplasmatota</taxon>
        <taxon>Mollicutes</taxon>
        <taxon>Acholeplasmatales</taxon>
        <taxon>Acholeplasmataceae</taxon>
        <taxon>Acholeplasma</taxon>
    </lineage>
</organism>
<dbReference type="InterPro" id="IPR004438">
    <property type="entry name" value="Peptidase_M3B"/>
</dbReference>
<dbReference type="EMBL" id="FO681348">
    <property type="protein sequence ID" value="CCV66370.1"/>
    <property type="molecule type" value="Genomic_DNA"/>
</dbReference>
<dbReference type="PANTHER" id="PTHR11804:SF84">
    <property type="entry name" value="SACCHAROLYSIN"/>
    <property type="match status" value="1"/>
</dbReference>
<dbReference type="Proteomes" id="UP000032737">
    <property type="component" value="Chromosome"/>
</dbReference>
<dbReference type="InterPro" id="IPR001567">
    <property type="entry name" value="Pept_M3A_M3B_dom"/>
</dbReference>
<dbReference type="Pfam" id="PF08439">
    <property type="entry name" value="Peptidase_M3_N"/>
    <property type="match status" value="1"/>
</dbReference>
<evidence type="ECO:0000256" key="1">
    <source>
        <dbReference type="ARBA" id="ARBA00022670"/>
    </source>
</evidence>
<keyword evidence="10" id="KW-1185">Reference proteome</keyword>